<dbReference type="Proteomes" id="UP000245802">
    <property type="component" value="Chromosome"/>
</dbReference>
<gene>
    <name evidence="3" type="ORF">C1280_29610</name>
</gene>
<feature type="signal peptide" evidence="2">
    <location>
        <begin position="1"/>
        <end position="21"/>
    </location>
</feature>
<feature type="region of interest" description="Disordered" evidence="1">
    <location>
        <begin position="435"/>
        <end position="456"/>
    </location>
</feature>
<organism evidence="3 4">
    <name type="scientific">Gemmata obscuriglobus</name>
    <dbReference type="NCBI Taxonomy" id="114"/>
    <lineage>
        <taxon>Bacteria</taxon>
        <taxon>Pseudomonadati</taxon>
        <taxon>Planctomycetota</taxon>
        <taxon>Planctomycetia</taxon>
        <taxon>Gemmatales</taxon>
        <taxon>Gemmataceae</taxon>
        <taxon>Gemmata</taxon>
    </lineage>
</organism>
<dbReference type="RefSeq" id="WP_010047256.1">
    <property type="nucleotide sequence ID" value="NZ_CP025958.1"/>
</dbReference>
<dbReference type="AlphaFoldDB" id="A0A2Z3H3Z7"/>
<reference evidence="3 4" key="1">
    <citation type="submission" date="2018-01" db="EMBL/GenBank/DDBJ databases">
        <title>G. obscuriglobus.</title>
        <authorList>
            <person name="Franke J."/>
            <person name="Blomberg W."/>
            <person name="Selmecki A."/>
        </authorList>
    </citation>
    <scope>NUCLEOTIDE SEQUENCE [LARGE SCALE GENOMIC DNA]</scope>
    <source>
        <strain evidence="3 4">DSM 5831</strain>
    </source>
</reference>
<evidence type="ECO:0000256" key="2">
    <source>
        <dbReference type="SAM" id="SignalP"/>
    </source>
</evidence>
<dbReference type="KEGG" id="gog:C1280_29610"/>
<dbReference type="EMBL" id="CP025958">
    <property type="protein sequence ID" value="AWM40733.1"/>
    <property type="molecule type" value="Genomic_DNA"/>
</dbReference>
<feature type="chain" id="PRO_5016254653" evidence="2">
    <location>
        <begin position="22"/>
        <end position="743"/>
    </location>
</feature>
<proteinExistence type="predicted"/>
<protein>
    <submittedName>
        <fullName evidence="3">Uncharacterized protein</fullName>
    </submittedName>
</protein>
<evidence type="ECO:0000256" key="1">
    <source>
        <dbReference type="SAM" id="MobiDB-lite"/>
    </source>
</evidence>
<evidence type="ECO:0000313" key="4">
    <source>
        <dbReference type="Proteomes" id="UP000245802"/>
    </source>
</evidence>
<evidence type="ECO:0000313" key="3">
    <source>
        <dbReference type="EMBL" id="AWM40733.1"/>
    </source>
</evidence>
<keyword evidence="4" id="KW-1185">Reference proteome</keyword>
<accession>A0A2Z3H3Z7</accession>
<sequence length="743" mass="79860">MPPLRSFALAALVALAPGAVARDAAEVQKRLATGSDAQKRLRVDALTVADGRAKLTGAFLDVPAAREGAPTAFATAQEETAKLVREVLKSANLVLDWSGVQKVEEKDHPHVVLQAAANAAGSKGDAPADRVLFASSRFGPDGAVVLSGRRGKDEAVAKWVAGAISERLAKSPAVKLVGEKPLVVDGLKAVEWKLTPADVQKLLATSTDAATRRLRADRVCLAFDAQNPDPAARYTVLHLRFSGVRLSEDAVRTGPISDACRKQWPELFVGAPRVLIDLKPLLGPGVPELAQKLQTAVAARPPLDGVRIDPGAEFDSEGRLVLVGAQPGLTVAGEKELTTTFQAVLKELAGKGGAASGRYQRLAEGAISVKRMKVVATKKVLAELREWADKTTDDARVSRVHFGADGALTLDAKTVTKSDGEKVWRKFKELTDRHLAPDGSQENGRSFGAVAEPKGDPPTFGASLTAHLRKEMAADQKKWNGVLIERGLFDADNRYTLRGVADSAKQNDELAKLLGAIQADPRWAEFFAVAPNKPALDVLPLSDLLDRVKRVTPAYPEFDGVRIEAARYDADVNLIFDATAAGAVGAAPAELLAKLIRDHEGYRRRVPAGKPVKIVRTGGPAAAGRDGFSLATGAQLVEQGDDKKVRAWLDDALLNHANESGLWYLSAYHNHLKGEAELVRRDLRRVIELEGGPGANEGTQRKRRYEAAKNLQGKARNELDALWVEYQREVKNGAKRITLTADK</sequence>
<name>A0A2Z3H3Z7_9BACT</name>
<keyword evidence="2" id="KW-0732">Signal</keyword>